<name>A0A8H7F4K0_AGABI</name>
<dbReference type="Proteomes" id="UP000629468">
    <property type="component" value="Unassembled WGS sequence"/>
</dbReference>
<sequence length="214" mass="23387">MPLGNIRGHIFKDKHCHSLLSLVVADDHASTTVARQDSPTKELNPPMTRGGPIFTPTPLLSGAHGLLNRASLLIRHLVPSTQPQFHRHHGRDSPPLASWYNVDAAPGLMIAPLTAMLATSTSLVKSPASSSVHSPPTARFFLSLSLLYLLFWFFRRHQVLDDSLILANGDFSSPAALSARLHPPEGYFTLFFIIQLVYDLLRIALAVCLISAAV</sequence>
<accession>A0A8H7F4K0</accession>
<evidence type="ECO:0000313" key="2">
    <source>
        <dbReference type="EMBL" id="KAF7776667.1"/>
    </source>
</evidence>
<reference evidence="2 3" key="1">
    <citation type="journal article" name="Sci. Rep.">
        <title>Telomere-to-telomere assembled and centromere annotated genomes of the two main subspecies of the button mushroom Agaricus bisporus reveal especially polymorphic chromosome ends.</title>
        <authorList>
            <person name="Sonnenberg A.S.M."/>
            <person name="Sedaghat-Telgerd N."/>
            <person name="Lavrijssen B."/>
            <person name="Ohm R.A."/>
            <person name="Hendrickx P.M."/>
            <person name="Scholtmeijer K."/>
            <person name="Baars J.J.P."/>
            <person name="van Peer A."/>
        </authorList>
    </citation>
    <scope>NUCLEOTIDE SEQUENCE [LARGE SCALE GENOMIC DNA]</scope>
    <source>
        <strain evidence="2 3">H119_p4</strain>
    </source>
</reference>
<feature type="region of interest" description="Disordered" evidence="1">
    <location>
        <begin position="30"/>
        <end position="49"/>
    </location>
</feature>
<comment type="caution">
    <text evidence="2">The sequence shown here is derived from an EMBL/GenBank/DDBJ whole genome shotgun (WGS) entry which is preliminary data.</text>
</comment>
<proteinExistence type="predicted"/>
<dbReference type="EMBL" id="JABXXO010000006">
    <property type="protein sequence ID" value="KAF7776667.1"/>
    <property type="molecule type" value="Genomic_DNA"/>
</dbReference>
<organism evidence="2 3">
    <name type="scientific">Agaricus bisporus var. burnettii</name>
    <dbReference type="NCBI Taxonomy" id="192524"/>
    <lineage>
        <taxon>Eukaryota</taxon>
        <taxon>Fungi</taxon>
        <taxon>Dikarya</taxon>
        <taxon>Basidiomycota</taxon>
        <taxon>Agaricomycotina</taxon>
        <taxon>Agaricomycetes</taxon>
        <taxon>Agaricomycetidae</taxon>
        <taxon>Agaricales</taxon>
        <taxon>Agaricineae</taxon>
        <taxon>Agaricaceae</taxon>
        <taxon>Agaricus</taxon>
    </lineage>
</organism>
<gene>
    <name evidence="2" type="ORF">Agabi119p4_5060</name>
</gene>
<evidence type="ECO:0000313" key="3">
    <source>
        <dbReference type="Proteomes" id="UP000629468"/>
    </source>
</evidence>
<dbReference type="AlphaFoldDB" id="A0A8H7F4K0"/>
<evidence type="ECO:0000256" key="1">
    <source>
        <dbReference type="SAM" id="MobiDB-lite"/>
    </source>
</evidence>
<protein>
    <submittedName>
        <fullName evidence="2">Uncharacterized protein</fullName>
    </submittedName>
</protein>